<name>A0ABD0TYX2_DENTH</name>
<accession>A0ABD0TYX2</accession>
<keyword evidence="1" id="KW-1133">Transmembrane helix</keyword>
<comment type="caution">
    <text evidence="2">The sequence shown here is derived from an EMBL/GenBank/DDBJ whole genome shotgun (WGS) entry which is preliminary data.</text>
</comment>
<dbReference type="Proteomes" id="UP001552299">
    <property type="component" value="Unassembled WGS sequence"/>
</dbReference>
<evidence type="ECO:0000313" key="3">
    <source>
        <dbReference type="Proteomes" id="UP001552299"/>
    </source>
</evidence>
<keyword evidence="1" id="KW-0472">Membrane</keyword>
<dbReference type="EMBL" id="JANQDX010000019">
    <property type="protein sequence ID" value="KAL0904946.1"/>
    <property type="molecule type" value="Genomic_DNA"/>
</dbReference>
<sequence>MFCLRLDALLKARRFTQGLRFHARPDVLPQCLCTLASDTTSKLNVLGHDGDAPRMDGAEISILKKPDEIRLRGFLKSEHGMALKSQICLVILGKLTHQPLKRKFADQEFSGLLVLANLTTNPFESRSELVQERFLPYEHSELKYQTGIIQAAAFLALFAAGDLIFFGCLGFTGAAFFTDFASGAFFADFTVARGFFIFFLLTGTERVADFGLIPFTGVFGFLSLVTSLDFTSFAALASPFFPDSDNLKEAFTFKSFPLAAKFLS</sequence>
<protein>
    <submittedName>
        <fullName evidence="2">Uncharacterized protein</fullName>
    </submittedName>
</protein>
<evidence type="ECO:0000313" key="2">
    <source>
        <dbReference type="EMBL" id="KAL0904946.1"/>
    </source>
</evidence>
<gene>
    <name evidence="2" type="ORF">M5K25_027111</name>
</gene>
<keyword evidence="3" id="KW-1185">Reference proteome</keyword>
<dbReference type="AlphaFoldDB" id="A0ABD0TYX2"/>
<keyword evidence="1" id="KW-0812">Transmembrane</keyword>
<evidence type="ECO:0000256" key="1">
    <source>
        <dbReference type="SAM" id="Phobius"/>
    </source>
</evidence>
<organism evidence="2 3">
    <name type="scientific">Dendrobium thyrsiflorum</name>
    <name type="common">Pinecone-like raceme dendrobium</name>
    <name type="synonym">Orchid</name>
    <dbReference type="NCBI Taxonomy" id="117978"/>
    <lineage>
        <taxon>Eukaryota</taxon>
        <taxon>Viridiplantae</taxon>
        <taxon>Streptophyta</taxon>
        <taxon>Embryophyta</taxon>
        <taxon>Tracheophyta</taxon>
        <taxon>Spermatophyta</taxon>
        <taxon>Magnoliopsida</taxon>
        <taxon>Liliopsida</taxon>
        <taxon>Asparagales</taxon>
        <taxon>Orchidaceae</taxon>
        <taxon>Epidendroideae</taxon>
        <taxon>Malaxideae</taxon>
        <taxon>Dendrobiinae</taxon>
        <taxon>Dendrobium</taxon>
    </lineage>
</organism>
<reference evidence="2 3" key="1">
    <citation type="journal article" date="2024" name="Plant Biotechnol. J.">
        <title>Dendrobium thyrsiflorum genome and its molecular insights into genes involved in important horticultural traits.</title>
        <authorList>
            <person name="Chen B."/>
            <person name="Wang J.Y."/>
            <person name="Zheng P.J."/>
            <person name="Li K.L."/>
            <person name="Liang Y.M."/>
            <person name="Chen X.F."/>
            <person name="Zhang C."/>
            <person name="Zhao X."/>
            <person name="He X."/>
            <person name="Zhang G.Q."/>
            <person name="Liu Z.J."/>
            <person name="Xu Q."/>
        </authorList>
    </citation>
    <scope>NUCLEOTIDE SEQUENCE [LARGE SCALE GENOMIC DNA]</scope>
    <source>
        <strain evidence="2">GZMU011</strain>
    </source>
</reference>
<proteinExistence type="predicted"/>
<feature type="transmembrane region" description="Helical" evidence="1">
    <location>
        <begin position="152"/>
        <end position="177"/>
    </location>
</feature>
<feature type="transmembrane region" description="Helical" evidence="1">
    <location>
        <begin position="213"/>
        <end position="237"/>
    </location>
</feature>
<feature type="transmembrane region" description="Helical" evidence="1">
    <location>
        <begin position="183"/>
        <end position="201"/>
    </location>
</feature>